<dbReference type="KEGG" id="tnl:113508946"/>
<feature type="region of interest" description="Disordered" evidence="1">
    <location>
        <begin position="29"/>
        <end position="145"/>
    </location>
</feature>
<dbReference type="InParanoid" id="A0A7E5X430"/>
<sequence>MGSATIPNAKPIPMENSDKKSLKTLIKSLFHKKKEKPKIDKKETEPKTIKTEQNTEEKPRQSNDTVAAILENFNKLNLQEARPVKEEKHQDEEEEEDDELKNFAFKVIEEPRNERIPSQSSEDSGFSDTKENDQGNKCEKNAEESVEDKLVEEWGKLDLDGKKKKKTQVVHVARGPQRLKICNSNVAPYPTYEQDYRQISQINKHTLTGGQVTVNQCQTIDNYSEIDIAFESVQKQSQFLQNDRENYLKDVLEYINEDTNNKNVQKSIETDYMSQERKIHNVDYNLDAKQMQGTYVNDFEAKAVEHNEIIQLLQDNFVNSPPEMNAIGDFNSNFEKEDFNHILTYVSNELNMSNDGYINNDYTYPTPPRSETVPSPMSASPSSFYPSNSEYTLSPERSPIYNSDYEKYQEIPHFEEEKDGAEKKARERTLSMSSMTMKQFKDMQKEIVYNFSKRDCCQMSRKSCKELFDEHIQKLNANERKNLCVGVSRLDLQKAYGVLLHIMLSLANGSDKENLQISLFSLVCDKMLAQDPAVFLGDVGLSLLKSAALRCPHRPLLTRYIVQCVRRALTANPAAIAGKDHVFHEVDILGDNLVIACARAGDRCSDVLSELVRAEDNQPPLFKLHHTNADGYTALHVACSQHSAANPRLHTVHVLLVHAGFDITEGDLKGRDTALHLAVNSAHCDLQLILLMFKQVDRKDWKSLAHCPNLSTKTPIDLARLATKTTTRQNYPQEVLEFLKKCR</sequence>
<evidence type="ECO:0000256" key="1">
    <source>
        <dbReference type="SAM" id="MobiDB-lite"/>
    </source>
</evidence>
<dbReference type="Proteomes" id="UP000322000">
    <property type="component" value="Chromosome 3"/>
</dbReference>
<keyword evidence="2" id="KW-1185">Reference proteome</keyword>
<reference evidence="3" key="1">
    <citation type="submission" date="2025-08" db="UniProtKB">
        <authorList>
            <consortium name="RefSeq"/>
        </authorList>
    </citation>
    <scope>IDENTIFICATION</scope>
</reference>
<feature type="compositionally biased region" description="Basic and acidic residues" evidence="1">
    <location>
        <begin position="82"/>
        <end position="91"/>
    </location>
</feature>
<dbReference type="RefSeq" id="XP_026747958.1">
    <property type="nucleotide sequence ID" value="XM_026892157.1"/>
</dbReference>
<dbReference type="InterPro" id="IPR036770">
    <property type="entry name" value="Ankyrin_rpt-contain_sf"/>
</dbReference>
<proteinExistence type="predicted"/>
<evidence type="ECO:0000313" key="2">
    <source>
        <dbReference type="Proteomes" id="UP000322000"/>
    </source>
</evidence>
<feature type="compositionally biased region" description="Polar residues" evidence="1">
    <location>
        <begin position="116"/>
        <end position="127"/>
    </location>
</feature>
<dbReference type="GeneID" id="113508946"/>
<evidence type="ECO:0000313" key="3">
    <source>
        <dbReference type="RefSeq" id="XP_026747958.1"/>
    </source>
</evidence>
<feature type="compositionally biased region" description="Low complexity" evidence="1">
    <location>
        <begin position="374"/>
        <end position="389"/>
    </location>
</feature>
<gene>
    <name evidence="3" type="primary">LOC113508946</name>
</gene>
<feature type="compositionally biased region" description="Basic and acidic residues" evidence="1">
    <location>
        <begin position="128"/>
        <end position="145"/>
    </location>
</feature>
<feature type="region of interest" description="Disordered" evidence="1">
    <location>
        <begin position="367"/>
        <end position="391"/>
    </location>
</feature>
<name>A0A7E5X430_TRINI</name>
<feature type="region of interest" description="Disordered" evidence="1">
    <location>
        <begin position="1"/>
        <end position="20"/>
    </location>
</feature>
<feature type="compositionally biased region" description="Basic and acidic residues" evidence="1">
    <location>
        <begin position="37"/>
        <end position="61"/>
    </location>
</feature>
<organism evidence="2 3">
    <name type="scientific">Trichoplusia ni</name>
    <name type="common">Cabbage looper</name>
    <dbReference type="NCBI Taxonomy" id="7111"/>
    <lineage>
        <taxon>Eukaryota</taxon>
        <taxon>Metazoa</taxon>
        <taxon>Ecdysozoa</taxon>
        <taxon>Arthropoda</taxon>
        <taxon>Hexapoda</taxon>
        <taxon>Insecta</taxon>
        <taxon>Pterygota</taxon>
        <taxon>Neoptera</taxon>
        <taxon>Endopterygota</taxon>
        <taxon>Lepidoptera</taxon>
        <taxon>Glossata</taxon>
        <taxon>Ditrysia</taxon>
        <taxon>Noctuoidea</taxon>
        <taxon>Noctuidae</taxon>
        <taxon>Plusiinae</taxon>
        <taxon>Trichoplusia</taxon>
    </lineage>
</organism>
<dbReference type="OrthoDB" id="71307at2759"/>
<dbReference type="SUPFAM" id="SSF48403">
    <property type="entry name" value="Ankyrin repeat"/>
    <property type="match status" value="1"/>
</dbReference>
<dbReference type="AlphaFoldDB" id="A0A7E5X430"/>
<protein>
    <submittedName>
        <fullName evidence="3">Uncharacterized protein LOC113508946</fullName>
    </submittedName>
</protein>
<dbReference type="Gene3D" id="1.25.40.20">
    <property type="entry name" value="Ankyrin repeat-containing domain"/>
    <property type="match status" value="1"/>
</dbReference>
<accession>A0A7E5X430</accession>